<accession>A0ABQ9W5U6</accession>
<keyword evidence="2" id="KW-1185">Reference proteome</keyword>
<dbReference type="EMBL" id="JASSZA010000002">
    <property type="protein sequence ID" value="KAK2116998.1"/>
    <property type="molecule type" value="Genomic_DNA"/>
</dbReference>
<dbReference type="Proteomes" id="UP001266305">
    <property type="component" value="Unassembled WGS sequence"/>
</dbReference>
<comment type="caution">
    <text evidence="1">The sequence shown here is derived from an EMBL/GenBank/DDBJ whole genome shotgun (WGS) entry which is preliminary data.</text>
</comment>
<organism evidence="1 2">
    <name type="scientific">Saguinus oedipus</name>
    <name type="common">Cotton-top tamarin</name>
    <name type="synonym">Oedipomidas oedipus</name>
    <dbReference type="NCBI Taxonomy" id="9490"/>
    <lineage>
        <taxon>Eukaryota</taxon>
        <taxon>Metazoa</taxon>
        <taxon>Chordata</taxon>
        <taxon>Craniata</taxon>
        <taxon>Vertebrata</taxon>
        <taxon>Euteleostomi</taxon>
        <taxon>Mammalia</taxon>
        <taxon>Eutheria</taxon>
        <taxon>Euarchontoglires</taxon>
        <taxon>Primates</taxon>
        <taxon>Haplorrhini</taxon>
        <taxon>Platyrrhini</taxon>
        <taxon>Cebidae</taxon>
        <taxon>Callitrichinae</taxon>
        <taxon>Saguinus</taxon>
    </lineage>
</organism>
<name>A0ABQ9W5U6_SAGOE</name>
<proteinExistence type="predicted"/>
<sequence>METDRKDSADDLGHLIMPNSILPPGQEAAAQALFSYLILLSDGTDVSQGNVPEERNFCHALFSGKPSWTSPEILSSGMAMAQYILHWQQETCLH</sequence>
<protein>
    <submittedName>
        <fullName evidence="1">Uncharacterized protein</fullName>
    </submittedName>
</protein>
<evidence type="ECO:0000313" key="2">
    <source>
        <dbReference type="Proteomes" id="UP001266305"/>
    </source>
</evidence>
<gene>
    <name evidence="1" type="ORF">P7K49_003884</name>
</gene>
<evidence type="ECO:0000313" key="1">
    <source>
        <dbReference type="EMBL" id="KAK2116998.1"/>
    </source>
</evidence>
<reference evidence="1 2" key="1">
    <citation type="submission" date="2023-05" db="EMBL/GenBank/DDBJ databases">
        <title>B98-5 Cell Line De Novo Hybrid Assembly: An Optical Mapping Approach.</title>
        <authorList>
            <person name="Kananen K."/>
            <person name="Auerbach J.A."/>
            <person name="Kautto E."/>
            <person name="Blachly J.S."/>
        </authorList>
    </citation>
    <scope>NUCLEOTIDE SEQUENCE [LARGE SCALE GENOMIC DNA]</scope>
    <source>
        <strain evidence="1">B95-8</strain>
        <tissue evidence="1">Cell line</tissue>
    </source>
</reference>